<dbReference type="AlphaFoldDB" id="K3VJW5"/>
<feature type="region of interest" description="Disordered" evidence="1">
    <location>
        <begin position="146"/>
        <end position="170"/>
    </location>
</feature>
<evidence type="ECO:0008006" key="5">
    <source>
        <dbReference type="Google" id="ProtNLM"/>
    </source>
</evidence>
<keyword evidence="4" id="KW-1185">Reference proteome</keyword>
<sequence>MVAFRSLLVLLALGVEGIAALNPTSTCTTALGTKSVKNVPTSRATTVKKITIIKKVIRKVNVVVIPVAKTSTIRETKIHTSTIIADQATKTATSTVVSSSTSFIQRTVWSTVNSVTTTTTTKFFTSTVSKPDGFTDILNQPRTVKRRNQERRGDIETETVGPGGDHPQSVRCVKEVPTTSTKTITTTVQGARQTAKAVTKLKTTTISTTFLTTLYPDDASTTVLTTEYPVTTSVVDVTSVTTVVSTVTVESQVPEATEYAICSSDNIMVTDNGGGYFFTYTNYQQQSSGRNLGTGYTATSCCNACAKLPECQGTFYSVADTECRLFIAVDSSKCIHSRQYMIAEYQTRMQSSPSVILSNGLCGQWKNAGSIGQNT</sequence>
<comment type="caution">
    <text evidence="3">The sequence shown here is derived from an EMBL/GenBank/DDBJ whole genome shotgun (WGS) entry which is preliminary data.</text>
</comment>
<dbReference type="eggNOG" id="ENOG502SW9N">
    <property type="taxonomic scope" value="Eukaryota"/>
</dbReference>
<gene>
    <name evidence="3" type="ORF">FPSE_05054</name>
</gene>
<evidence type="ECO:0000313" key="4">
    <source>
        <dbReference type="Proteomes" id="UP000007978"/>
    </source>
</evidence>
<evidence type="ECO:0000313" key="3">
    <source>
        <dbReference type="EMBL" id="EKJ74719.1"/>
    </source>
</evidence>
<keyword evidence="2" id="KW-0732">Signal</keyword>
<evidence type="ECO:0000256" key="2">
    <source>
        <dbReference type="SAM" id="SignalP"/>
    </source>
</evidence>
<accession>K3VJW5</accession>
<reference evidence="3 4" key="1">
    <citation type="journal article" date="2012" name="PLoS Pathog.">
        <title>Comparative pathogenomics reveals horizontally acquired novel virulence genes in fungi infecting cereal hosts.</title>
        <authorList>
            <person name="Gardiner D.M."/>
            <person name="McDonald M.C."/>
            <person name="Covarelli L."/>
            <person name="Solomon P.S."/>
            <person name="Rusu A.G."/>
            <person name="Marshall M."/>
            <person name="Kazan K."/>
            <person name="Chakraborty S."/>
            <person name="McDonald B.A."/>
            <person name="Manners J.M."/>
        </authorList>
    </citation>
    <scope>NUCLEOTIDE SEQUENCE [LARGE SCALE GENOMIC DNA]</scope>
    <source>
        <strain evidence="3 4">CS3096</strain>
    </source>
</reference>
<dbReference type="HOGENOM" id="CLU_062654_0_0_1"/>
<name>K3VJW5_FUSPC</name>
<organism evidence="3 4">
    <name type="scientific">Fusarium pseudograminearum (strain CS3096)</name>
    <name type="common">Wheat and barley crown-rot fungus</name>
    <dbReference type="NCBI Taxonomy" id="1028729"/>
    <lineage>
        <taxon>Eukaryota</taxon>
        <taxon>Fungi</taxon>
        <taxon>Dikarya</taxon>
        <taxon>Ascomycota</taxon>
        <taxon>Pezizomycotina</taxon>
        <taxon>Sordariomycetes</taxon>
        <taxon>Hypocreomycetidae</taxon>
        <taxon>Hypocreales</taxon>
        <taxon>Nectriaceae</taxon>
        <taxon>Fusarium</taxon>
    </lineage>
</organism>
<evidence type="ECO:0000256" key="1">
    <source>
        <dbReference type="SAM" id="MobiDB-lite"/>
    </source>
</evidence>
<dbReference type="OrthoDB" id="5105252at2759"/>
<dbReference type="EMBL" id="AFNW01000105">
    <property type="protein sequence ID" value="EKJ74719.1"/>
    <property type="molecule type" value="Genomic_DNA"/>
</dbReference>
<proteinExistence type="predicted"/>
<feature type="signal peptide" evidence="2">
    <location>
        <begin position="1"/>
        <end position="20"/>
    </location>
</feature>
<dbReference type="KEGG" id="fpu:FPSE_05054"/>
<protein>
    <recommendedName>
        <fullName evidence="5">Apple domain-containing protein</fullName>
    </recommendedName>
</protein>
<dbReference type="RefSeq" id="XP_009256447.1">
    <property type="nucleotide sequence ID" value="XM_009258172.1"/>
</dbReference>
<dbReference type="GeneID" id="20363672"/>
<feature type="chain" id="PRO_5003866860" description="Apple domain-containing protein" evidence="2">
    <location>
        <begin position="21"/>
        <end position="375"/>
    </location>
</feature>
<dbReference type="Proteomes" id="UP000007978">
    <property type="component" value="Chromosome 4"/>
</dbReference>